<evidence type="ECO:0000313" key="1">
    <source>
        <dbReference type="EMBL" id="KAF9685510.1"/>
    </source>
</evidence>
<comment type="caution">
    <text evidence="1">The sequence shown here is derived from an EMBL/GenBank/DDBJ whole genome shotgun (WGS) entry which is preliminary data.</text>
</comment>
<gene>
    <name evidence="1" type="ORF">SADUNF_Sadunf03G0062100</name>
</gene>
<name>A0A835KDB5_9ROSI</name>
<sequence>MKDEDVNCSGDEVVLLNSCRKKSRRYMDNKVAACEEVSQELARESLISISYCLPDKFPNSEIVPQAVKAEEKLMVINGDGDEKYRSELISIAYTQSPDTATSPVA</sequence>
<dbReference type="OrthoDB" id="632588at2759"/>
<dbReference type="Pfam" id="PF21737">
    <property type="entry name" value="DUF6865"/>
    <property type="match status" value="1"/>
</dbReference>
<dbReference type="EMBL" id="JADGMS010000003">
    <property type="protein sequence ID" value="KAF9685510.1"/>
    <property type="molecule type" value="Genomic_DNA"/>
</dbReference>
<dbReference type="PANTHER" id="PTHR35282:SF11">
    <property type="entry name" value="EG5651"/>
    <property type="match status" value="1"/>
</dbReference>
<dbReference type="PANTHER" id="PTHR35282">
    <property type="entry name" value="F5D14.24 PROTEIN"/>
    <property type="match status" value="1"/>
</dbReference>
<organism evidence="1 2">
    <name type="scientific">Salix dunnii</name>
    <dbReference type="NCBI Taxonomy" id="1413687"/>
    <lineage>
        <taxon>Eukaryota</taxon>
        <taxon>Viridiplantae</taxon>
        <taxon>Streptophyta</taxon>
        <taxon>Embryophyta</taxon>
        <taxon>Tracheophyta</taxon>
        <taxon>Spermatophyta</taxon>
        <taxon>Magnoliopsida</taxon>
        <taxon>eudicotyledons</taxon>
        <taxon>Gunneridae</taxon>
        <taxon>Pentapetalae</taxon>
        <taxon>rosids</taxon>
        <taxon>fabids</taxon>
        <taxon>Malpighiales</taxon>
        <taxon>Salicaceae</taxon>
        <taxon>Saliceae</taxon>
        <taxon>Salix</taxon>
    </lineage>
</organism>
<proteinExistence type="predicted"/>
<dbReference type="AlphaFoldDB" id="A0A835KDB5"/>
<evidence type="ECO:0000313" key="2">
    <source>
        <dbReference type="Proteomes" id="UP000657918"/>
    </source>
</evidence>
<dbReference type="InterPro" id="IPR049198">
    <property type="entry name" value="DUF6865"/>
</dbReference>
<dbReference type="Proteomes" id="UP000657918">
    <property type="component" value="Unassembled WGS sequence"/>
</dbReference>
<protein>
    <submittedName>
        <fullName evidence="1">Uncharacterized protein</fullName>
    </submittedName>
</protein>
<reference evidence="1 2" key="1">
    <citation type="submission" date="2020-10" db="EMBL/GenBank/DDBJ databases">
        <title>Plant Genome Project.</title>
        <authorList>
            <person name="Zhang R.-G."/>
        </authorList>
    </citation>
    <scope>NUCLEOTIDE SEQUENCE [LARGE SCALE GENOMIC DNA]</scope>
    <source>
        <strain evidence="1">FAFU-HL-1</strain>
        <tissue evidence="1">Leaf</tissue>
    </source>
</reference>
<accession>A0A835KDB5</accession>
<keyword evidence="2" id="KW-1185">Reference proteome</keyword>